<evidence type="ECO:0000259" key="2">
    <source>
        <dbReference type="Pfam" id="PF02698"/>
    </source>
</evidence>
<feature type="transmembrane region" description="Helical" evidence="1">
    <location>
        <begin position="7"/>
        <end position="30"/>
    </location>
</feature>
<keyword evidence="1" id="KW-0472">Membrane</keyword>
<comment type="caution">
    <text evidence="3">The sequence shown here is derived from an EMBL/GenBank/DDBJ whole genome shotgun (WGS) entry which is preliminary data.</text>
</comment>
<evidence type="ECO:0000313" key="3">
    <source>
        <dbReference type="EMBL" id="MEE3716352.1"/>
    </source>
</evidence>
<dbReference type="GO" id="GO:0043164">
    <property type="term" value="P:Gram-negative-bacterium-type cell wall biogenesis"/>
    <property type="evidence" value="ECO:0007669"/>
    <property type="project" value="TreeGrafter"/>
</dbReference>
<accession>A0AAW9PRP3</accession>
<dbReference type="PANTHER" id="PTHR30336">
    <property type="entry name" value="INNER MEMBRANE PROTEIN, PROBABLE PERMEASE"/>
    <property type="match status" value="1"/>
</dbReference>
<evidence type="ECO:0000256" key="1">
    <source>
        <dbReference type="SAM" id="Phobius"/>
    </source>
</evidence>
<feature type="domain" description="DUF218" evidence="2">
    <location>
        <begin position="92"/>
        <end position="264"/>
    </location>
</feature>
<dbReference type="InterPro" id="IPR014729">
    <property type="entry name" value="Rossmann-like_a/b/a_fold"/>
</dbReference>
<dbReference type="RefSeq" id="WP_330482779.1">
    <property type="nucleotide sequence ID" value="NZ_JAZBJZ010000017.1"/>
</dbReference>
<keyword evidence="1" id="KW-0812">Transmembrane</keyword>
<keyword evidence="1" id="KW-1133">Transmembrane helix</keyword>
<feature type="transmembrane region" description="Helical" evidence="1">
    <location>
        <begin position="50"/>
        <end position="70"/>
    </location>
</feature>
<dbReference type="PANTHER" id="PTHR30336:SF4">
    <property type="entry name" value="ENVELOPE BIOGENESIS FACTOR ELYC"/>
    <property type="match status" value="1"/>
</dbReference>
<dbReference type="GO" id="GO:0000270">
    <property type="term" value="P:peptidoglycan metabolic process"/>
    <property type="evidence" value="ECO:0007669"/>
    <property type="project" value="TreeGrafter"/>
</dbReference>
<protein>
    <submittedName>
        <fullName evidence="3">YdcF family protein</fullName>
    </submittedName>
</protein>
<name>A0AAW9PRP3_9CYAN</name>
<dbReference type="AlphaFoldDB" id="A0AAW9PRP3"/>
<evidence type="ECO:0000313" key="4">
    <source>
        <dbReference type="Proteomes" id="UP001333818"/>
    </source>
</evidence>
<dbReference type="Pfam" id="PF02698">
    <property type="entry name" value="DUF218"/>
    <property type="match status" value="1"/>
</dbReference>
<dbReference type="InterPro" id="IPR003848">
    <property type="entry name" value="DUF218"/>
</dbReference>
<reference evidence="3" key="1">
    <citation type="submission" date="2024-01" db="EMBL/GenBank/DDBJ databases">
        <title>Bank of Algae and Cyanobacteria of the Azores (BACA) strain genomes.</title>
        <authorList>
            <person name="Luz R."/>
            <person name="Cordeiro R."/>
            <person name="Fonseca A."/>
            <person name="Goncalves V."/>
        </authorList>
    </citation>
    <scope>NUCLEOTIDE SEQUENCE</scope>
    <source>
        <strain evidence="3">BACA0141</strain>
    </source>
</reference>
<dbReference type="Proteomes" id="UP001333818">
    <property type="component" value="Unassembled WGS sequence"/>
</dbReference>
<keyword evidence="4" id="KW-1185">Reference proteome</keyword>
<organism evidence="3 4">
    <name type="scientific">Tumidithrix elongata BACA0141</name>
    <dbReference type="NCBI Taxonomy" id="2716417"/>
    <lineage>
        <taxon>Bacteria</taxon>
        <taxon>Bacillati</taxon>
        <taxon>Cyanobacteriota</taxon>
        <taxon>Cyanophyceae</taxon>
        <taxon>Pseudanabaenales</taxon>
        <taxon>Pseudanabaenaceae</taxon>
        <taxon>Tumidithrix</taxon>
        <taxon>Tumidithrix elongata</taxon>
    </lineage>
</organism>
<dbReference type="InterPro" id="IPR051599">
    <property type="entry name" value="Cell_Envelope_Assoc"/>
</dbReference>
<proteinExistence type="predicted"/>
<sequence length="274" mass="30157">MLVLSKILPLFLAPLGLISILLGAALISLWCDRRKLKRALGFVSRKPSRIPMICVGMALVVLLVSSNEAFANTLMRSLEWQNLPPVELPKADAIVVLGGGTKPLIAPRPWYEVNEAGDRIIHGSRLWKQGKAPWLIVSGGRAEWYGEGGNPESQDMSEIAQLLGVPASAILQDSTSLNTRENAVNVQQILQSRKINRILLVTSALHMPRSLAIFKRLGIEAIAAPTDFWVVNNTNEKGWTAILDFLPNAEALRKTNNALREIVGLWTYTILGWA</sequence>
<dbReference type="EMBL" id="JAZBJZ010000017">
    <property type="protein sequence ID" value="MEE3716352.1"/>
    <property type="molecule type" value="Genomic_DNA"/>
</dbReference>
<dbReference type="GO" id="GO:0005886">
    <property type="term" value="C:plasma membrane"/>
    <property type="evidence" value="ECO:0007669"/>
    <property type="project" value="TreeGrafter"/>
</dbReference>
<gene>
    <name evidence="3" type="ORF">V2H45_06310</name>
</gene>
<dbReference type="Gene3D" id="3.40.50.620">
    <property type="entry name" value="HUPs"/>
    <property type="match status" value="1"/>
</dbReference>
<dbReference type="CDD" id="cd06259">
    <property type="entry name" value="YdcF-like"/>
    <property type="match status" value="1"/>
</dbReference>